<dbReference type="InterPro" id="IPR044043">
    <property type="entry name" value="VanA_C_cat"/>
</dbReference>
<accession>A0ABY5GVE6</accession>
<name>A0ABY5GVE6_9GAMM</name>
<keyword evidence="5" id="KW-0411">Iron-sulfur</keyword>
<evidence type="ECO:0000256" key="3">
    <source>
        <dbReference type="ARBA" id="ARBA00023002"/>
    </source>
</evidence>
<keyword evidence="1" id="KW-0001">2Fe-2S</keyword>
<proteinExistence type="predicted"/>
<dbReference type="SUPFAM" id="SSF50022">
    <property type="entry name" value="ISP domain"/>
    <property type="match status" value="1"/>
</dbReference>
<evidence type="ECO:0000313" key="9">
    <source>
        <dbReference type="Proteomes" id="UP001059950"/>
    </source>
</evidence>
<evidence type="ECO:0000313" key="8">
    <source>
        <dbReference type="EMBL" id="UTW02826.1"/>
    </source>
</evidence>
<feature type="domain" description="Vanillate O-demethylase oxygenase-like C-terminal catalytic" evidence="7">
    <location>
        <begin position="148"/>
        <end position="346"/>
    </location>
</feature>
<evidence type="ECO:0000256" key="1">
    <source>
        <dbReference type="ARBA" id="ARBA00022714"/>
    </source>
</evidence>
<dbReference type="InterPro" id="IPR050584">
    <property type="entry name" value="Cholesterol_7-desaturase"/>
</dbReference>
<dbReference type="InterPro" id="IPR017941">
    <property type="entry name" value="Rieske_2Fe-2S"/>
</dbReference>
<feature type="domain" description="Rieske" evidence="6">
    <location>
        <begin position="12"/>
        <end position="101"/>
    </location>
</feature>
<keyword evidence="3" id="KW-0560">Oxidoreductase</keyword>
<dbReference type="Pfam" id="PF00355">
    <property type="entry name" value="Rieske"/>
    <property type="match status" value="1"/>
</dbReference>
<dbReference type="InterPro" id="IPR036922">
    <property type="entry name" value="Rieske_2Fe-2S_sf"/>
</dbReference>
<dbReference type="SUPFAM" id="SSF55961">
    <property type="entry name" value="Bet v1-like"/>
    <property type="match status" value="1"/>
</dbReference>
<keyword evidence="2" id="KW-0479">Metal-binding</keyword>
<evidence type="ECO:0000259" key="7">
    <source>
        <dbReference type="Pfam" id="PF19112"/>
    </source>
</evidence>
<keyword evidence="4" id="KW-0408">Iron</keyword>
<dbReference type="Gene3D" id="3.90.380.10">
    <property type="entry name" value="Naphthalene 1,2-dioxygenase Alpha Subunit, Chain A, domain 1"/>
    <property type="match status" value="1"/>
</dbReference>
<dbReference type="Gene3D" id="2.102.10.10">
    <property type="entry name" value="Rieske [2Fe-2S] iron-sulphur domain"/>
    <property type="match status" value="1"/>
</dbReference>
<keyword evidence="9" id="KW-1185">Reference proteome</keyword>
<organism evidence="8 9">
    <name type="scientific">Amphritea atlantica</name>
    <dbReference type="NCBI Taxonomy" id="355243"/>
    <lineage>
        <taxon>Bacteria</taxon>
        <taxon>Pseudomonadati</taxon>
        <taxon>Pseudomonadota</taxon>
        <taxon>Gammaproteobacteria</taxon>
        <taxon>Oceanospirillales</taxon>
        <taxon>Oceanospirillaceae</taxon>
        <taxon>Amphritea</taxon>
    </lineage>
</organism>
<evidence type="ECO:0000256" key="5">
    <source>
        <dbReference type="ARBA" id="ARBA00023014"/>
    </source>
</evidence>
<dbReference type="GO" id="GO:0051213">
    <property type="term" value="F:dioxygenase activity"/>
    <property type="evidence" value="ECO:0007669"/>
    <property type="project" value="UniProtKB-KW"/>
</dbReference>
<dbReference type="Proteomes" id="UP001059950">
    <property type="component" value="Chromosome"/>
</dbReference>
<dbReference type="PANTHER" id="PTHR21266">
    <property type="entry name" value="IRON-SULFUR DOMAIN CONTAINING PROTEIN"/>
    <property type="match status" value="1"/>
</dbReference>
<protein>
    <submittedName>
        <fullName evidence="8">Aromatic ring-hydroxylating dioxygenase subunit alpha</fullName>
    </submittedName>
</protein>
<keyword evidence="8" id="KW-0223">Dioxygenase</keyword>
<evidence type="ECO:0000256" key="4">
    <source>
        <dbReference type="ARBA" id="ARBA00023004"/>
    </source>
</evidence>
<dbReference type="PANTHER" id="PTHR21266:SF19">
    <property type="entry name" value="CHLOROPHYLLIDE A OXYGENASE, CHLOROPLASTIC"/>
    <property type="match status" value="1"/>
</dbReference>
<evidence type="ECO:0000259" key="6">
    <source>
        <dbReference type="Pfam" id="PF00355"/>
    </source>
</evidence>
<reference evidence="8" key="1">
    <citation type="submission" date="2021-04" db="EMBL/GenBank/DDBJ databases">
        <title>Oceanospirillales bacteria with DddD are important DMSP degraders in coastal seawater.</title>
        <authorList>
            <person name="Liu J."/>
        </authorList>
    </citation>
    <scope>NUCLEOTIDE SEQUENCE</scope>
    <source>
        <strain evidence="8">GY6</strain>
    </source>
</reference>
<evidence type="ECO:0000256" key="2">
    <source>
        <dbReference type="ARBA" id="ARBA00022723"/>
    </source>
</evidence>
<dbReference type="Pfam" id="PF19112">
    <property type="entry name" value="VanA_C"/>
    <property type="match status" value="1"/>
</dbReference>
<dbReference type="EMBL" id="CP073344">
    <property type="protein sequence ID" value="UTW02826.1"/>
    <property type="molecule type" value="Genomic_DNA"/>
</dbReference>
<sequence>MSDQNTPYLKNTWYVAALSTELDKDLLSRVLLDTKIVFYRKEDGTPVALLDRCPHRFAPLSMGKQCGNDVVCPYHGLAFNSEGNCTSNPHGNKRIPTKAKVPSFPLMEKHGFIWIWMGDEVADENQLPDYTTLDTGHDNAIAYTYMKWPCHYELIIDNVMDLSHVDHLHGEIITTRGQLSPQIPKLEENAGQLAASWEWKQTPPMLIFNDFLPEPGKEASHRVTVTWAKPANIQLSIGCSQGNQPITFESEESVSQYDLHVCTPESENSTHYFFVTRRNHHVEDAEYNQIKIQNMHAAFELEDGPILNAVEEAMETPDFLSLDPVLISSDAAPVRVRRTLKALIEEEHKTKLTLAS</sequence>
<gene>
    <name evidence="8" type="ORF">KDX31_15985</name>
</gene>